<gene>
    <name evidence="11" type="ORF">M436DRAFT_61324</name>
</gene>
<dbReference type="RefSeq" id="XP_013430299.1">
    <property type="nucleotide sequence ID" value="XM_013574845.1"/>
</dbReference>
<dbReference type="InterPro" id="IPR036259">
    <property type="entry name" value="MFS_trans_sf"/>
</dbReference>
<feature type="transmembrane region" description="Helical" evidence="9">
    <location>
        <begin position="99"/>
        <end position="120"/>
    </location>
</feature>
<keyword evidence="6 9" id="KW-1133">Transmembrane helix</keyword>
<keyword evidence="5 9" id="KW-0812">Transmembrane</keyword>
<evidence type="ECO:0000256" key="7">
    <source>
        <dbReference type="ARBA" id="ARBA00023136"/>
    </source>
</evidence>
<dbReference type="InterPro" id="IPR003663">
    <property type="entry name" value="Sugar/inositol_transpt"/>
</dbReference>
<feature type="transmembrane region" description="Helical" evidence="9">
    <location>
        <begin position="407"/>
        <end position="429"/>
    </location>
</feature>
<dbReference type="PANTHER" id="PTHR48022">
    <property type="entry name" value="PLASTIDIC GLUCOSE TRANSPORTER 4"/>
    <property type="match status" value="1"/>
</dbReference>
<evidence type="ECO:0000256" key="8">
    <source>
        <dbReference type="RuleBase" id="RU003346"/>
    </source>
</evidence>
<evidence type="ECO:0000259" key="10">
    <source>
        <dbReference type="PROSITE" id="PS50850"/>
    </source>
</evidence>
<sequence length="537" mass="59023">MADEKNDMVHIEDRSGSLVGDEKADHGLAAAANDEEHKLTLMQALKKYPQACFWSIAISSSIIMEGYDIVLIYSFFGQPAFVKKYGEFDAATGKYSLSAAWQAGLGNGTQIGTVIGAFLNGYLTHKFGYRKVMMASLLSLLALIFIPFFAPSVEVLLIGQILCGIPWGVFATMAPAYASEVCPTALRGYLTVYVNLTWAFGQLVGAGVQSGVSGITTQWAYRIPFAIQWVWPLPIALLAFLAPESPWHLIRTGDNEGALRSIQRLSSGKTDSENRAQLAMMQHTNQLEMDISAGTSYWDCFKGIDRRRTEIVCMVFAAQPFCGSAMGGTPTYFFIQAGLPTSISFKMTVGGLAMASVGTMISWFLLSAFGRRTLYLWGLGLLTVVLTTTGAISAADAASVAGNYAQAVMMLMWLFIYYLTVGPICYAIVGETSATRLRNKSVCLARIAYYIANIVCGAVNPYLLNPTALNLKGKTGFFWAGTSLIFFIWTFFRLPECKDRTYEELDVLFANKVKTREFRKFDVNVYAEDGETLVKQE</sequence>
<dbReference type="STRING" id="1043004.A0A074XN91"/>
<dbReference type="GO" id="GO:0005351">
    <property type="term" value="F:carbohydrate:proton symporter activity"/>
    <property type="evidence" value="ECO:0007669"/>
    <property type="project" value="TreeGrafter"/>
</dbReference>
<dbReference type="InterPro" id="IPR020846">
    <property type="entry name" value="MFS_dom"/>
</dbReference>
<feature type="transmembrane region" description="Helical" evidence="9">
    <location>
        <begin position="220"/>
        <end position="242"/>
    </location>
</feature>
<comment type="subcellular location">
    <subcellularLocation>
        <location evidence="1">Membrane</location>
        <topology evidence="1">Multi-pass membrane protein</topology>
    </subcellularLocation>
</comment>
<evidence type="ECO:0000256" key="6">
    <source>
        <dbReference type="ARBA" id="ARBA00022989"/>
    </source>
</evidence>
<evidence type="ECO:0000313" key="11">
    <source>
        <dbReference type="EMBL" id="KEQ76041.1"/>
    </source>
</evidence>
<dbReference type="Proteomes" id="UP000027730">
    <property type="component" value="Unassembled WGS sequence"/>
</dbReference>
<dbReference type="PROSITE" id="PS00217">
    <property type="entry name" value="SUGAR_TRANSPORT_2"/>
    <property type="match status" value="1"/>
</dbReference>
<feature type="transmembrane region" description="Helical" evidence="9">
    <location>
        <begin position="311"/>
        <end position="335"/>
    </location>
</feature>
<dbReference type="EMBL" id="KL584704">
    <property type="protein sequence ID" value="KEQ76041.1"/>
    <property type="molecule type" value="Genomic_DNA"/>
</dbReference>
<organism evidence="11 12">
    <name type="scientific">Aureobasidium namibiae CBS 147.97</name>
    <dbReference type="NCBI Taxonomy" id="1043004"/>
    <lineage>
        <taxon>Eukaryota</taxon>
        <taxon>Fungi</taxon>
        <taxon>Dikarya</taxon>
        <taxon>Ascomycota</taxon>
        <taxon>Pezizomycotina</taxon>
        <taxon>Dothideomycetes</taxon>
        <taxon>Dothideomycetidae</taxon>
        <taxon>Dothideales</taxon>
        <taxon>Saccotheciaceae</taxon>
        <taxon>Aureobasidium</taxon>
    </lineage>
</organism>
<feature type="transmembrane region" description="Helical" evidence="9">
    <location>
        <begin position="373"/>
        <end position="395"/>
    </location>
</feature>
<feature type="transmembrane region" description="Helical" evidence="9">
    <location>
        <begin position="476"/>
        <end position="492"/>
    </location>
</feature>
<dbReference type="InterPro" id="IPR005829">
    <property type="entry name" value="Sugar_transporter_CS"/>
</dbReference>
<dbReference type="GO" id="GO:0016020">
    <property type="term" value="C:membrane"/>
    <property type="evidence" value="ECO:0007669"/>
    <property type="project" value="UniProtKB-SubCell"/>
</dbReference>
<dbReference type="AlphaFoldDB" id="A0A074XN91"/>
<dbReference type="Gene3D" id="1.20.1250.20">
    <property type="entry name" value="MFS general substrate transporter like domains"/>
    <property type="match status" value="1"/>
</dbReference>
<dbReference type="InterPro" id="IPR050360">
    <property type="entry name" value="MFS_Sugar_Transporters"/>
</dbReference>
<evidence type="ECO:0000256" key="4">
    <source>
        <dbReference type="ARBA" id="ARBA00022597"/>
    </source>
</evidence>
<dbReference type="InterPro" id="IPR005828">
    <property type="entry name" value="MFS_sugar_transport-like"/>
</dbReference>
<evidence type="ECO:0000256" key="5">
    <source>
        <dbReference type="ARBA" id="ARBA00022692"/>
    </source>
</evidence>
<dbReference type="PANTHER" id="PTHR48022:SF83">
    <property type="entry name" value="MAJOR FACILITATOR SUPERFAMILY (MFS) PROFILE DOMAIN-CONTAINING PROTEIN"/>
    <property type="match status" value="1"/>
</dbReference>
<comment type="similarity">
    <text evidence="2 8">Belongs to the major facilitator superfamily. Sugar transporter (TC 2.A.1.1) family.</text>
</comment>
<evidence type="ECO:0000313" key="12">
    <source>
        <dbReference type="Proteomes" id="UP000027730"/>
    </source>
</evidence>
<name>A0A074XN91_9PEZI</name>
<evidence type="ECO:0000256" key="3">
    <source>
        <dbReference type="ARBA" id="ARBA00022448"/>
    </source>
</evidence>
<dbReference type="SUPFAM" id="SSF103473">
    <property type="entry name" value="MFS general substrate transporter"/>
    <property type="match status" value="1"/>
</dbReference>
<keyword evidence="12" id="KW-1185">Reference proteome</keyword>
<evidence type="ECO:0000256" key="9">
    <source>
        <dbReference type="SAM" id="Phobius"/>
    </source>
</evidence>
<feature type="transmembrane region" description="Helical" evidence="9">
    <location>
        <begin position="190"/>
        <end position="208"/>
    </location>
</feature>
<protein>
    <submittedName>
        <fullName evidence="11">Sugar transporter</fullName>
    </submittedName>
</protein>
<dbReference type="GeneID" id="25413167"/>
<dbReference type="Pfam" id="PF00083">
    <property type="entry name" value="Sugar_tr"/>
    <property type="match status" value="1"/>
</dbReference>
<keyword evidence="3 8" id="KW-0813">Transport</keyword>
<keyword evidence="4 11" id="KW-0762">Sugar transport</keyword>
<feature type="transmembrane region" description="Helical" evidence="9">
    <location>
        <begin position="347"/>
        <end position="366"/>
    </location>
</feature>
<keyword evidence="7 9" id="KW-0472">Membrane</keyword>
<feature type="domain" description="Major facilitator superfamily (MFS) profile" evidence="10">
    <location>
        <begin position="54"/>
        <end position="498"/>
    </location>
</feature>
<feature type="transmembrane region" description="Helical" evidence="9">
    <location>
        <begin position="156"/>
        <end position="178"/>
    </location>
</feature>
<accession>A0A074XN91</accession>
<dbReference type="FunFam" id="1.20.1250.20:FF:000254">
    <property type="entry name" value="MAL31p Maltose permease"/>
    <property type="match status" value="1"/>
</dbReference>
<evidence type="ECO:0000256" key="1">
    <source>
        <dbReference type="ARBA" id="ARBA00004141"/>
    </source>
</evidence>
<reference evidence="11 12" key="1">
    <citation type="journal article" date="2014" name="BMC Genomics">
        <title>Genome sequencing of four Aureobasidium pullulans varieties: biotechnological potential, stress tolerance, and description of new species.</title>
        <authorList>
            <person name="Gostin Ar C."/>
            <person name="Ohm R.A."/>
            <person name="Kogej T."/>
            <person name="Sonjak S."/>
            <person name="Turk M."/>
            <person name="Zajc J."/>
            <person name="Zalar P."/>
            <person name="Grube M."/>
            <person name="Sun H."/>
            <person name="Han J."/>
            <person name="Sharma A."/>
            <person name="Chiniquy J."/>
            <person name="Ngan C.Y."/>
            <person name="Lipzen A."/>
            <person name="Barry K."/>
            <person name="Grigoriev I.V."/>
            <person name="Gunde-Cimerman N."/>
        </authorList>
    </citation>
    <scope>NUCLEOTIDE SEQUENCE [LARGE SCALE GENOMIC DNA]</scope>
    <source>
        <strain evidence="11 12">CBS 147.97</strain>
    </source>
</reference>
<feature type="transmembrane region" description="Helical" evidence="9">
    <location>
        <begin position="132"/>
        <end position="150"/>
    </location>
</feature>
<dbReference type="NCBIfam" id="TIGR00879">
    <property type="entry name" value="SP"/>
    <property type="match status" value="1"/>
</dbReference>
<feature type="transmembrane region" description="Helical" evidence="9">
    <location>
        <begin position="51"/>
        <end position="76"/>
    </location>
</feature>
<feature type="transmembrane region" description="Helical" evidence="9">
    <location>
        <begin position="441"/>
        <end position="464"/>
    </location>
</feature>
<dbReference type="PROSITE" id="PS50850">
    <property type="entry name" value="MFS"/>
    <property type="match status" value="1"/>
</dbReference>
<dbReference type="HOGENOM" id="CLU_001265_11_5_1"/>
<evidence type="ECO:0000256" key="2">
    <source>
        <dbReference type="ARBA" id="ARBA00010992"/>
    </source>
</evidence>
<proteinExistence type="inferred from homology"/>
<dbReference type="OrthoDB" id="6612291at2759"/>